<organism evidence="6 7">
    <name type="scientific">Propionivibrio dicarboxylicus</name>
    <dbReference type="NCBI Taxonomy" id="83767"/>
    <lineage>
        <taxon>Bacteria</taxon>
        <taxon>Pseudomonadati</taxon>
        <taxon>Pseudomonadota</taxon>
        <taxon>Betaproteobacteria</taxon>
        <taxon>Rhodocyclales</taxon>
        <taxon>Rhodocyclaceae</taxon>
        <taxon>Propionivibrio</taxon>
    </lineage>
</organism>
<evidence type="ECO:0000259" key="5">
    <source>
        <dbReference type="Pfam" id="PF02782"/>
    </source>
</evidence>
<evidence type="ECO:0000313" key="7">
    <source>
        <dbReference type="Proteomes" id="UP000198607"/>
    </source>
</evidence>
<feature type="domain" description="Carbohydrate kinase FGGY C-terminal" evidence="5">
    <location>
        <begin position="256"/>
        <end position="440"/>
    </location>
</feature>
<dbReference type="InterPro" id="IPR018485">
    <property type="entry name" value="FGGY_C"/>
</dbReference>
<sequence>MKGIVTVDVGTTSMRAILYDGGGRIVHIYQRDNAPEYFDDGRVEQAPQAWAGILADSLAACAVAARDDGIAVAGIAVTAQRSSVIPVDADGVPLHPAIMWQDRRTAELARAMQDNDALVYGKTGLKISPVFSALKMLWFRRERPELWQRTHKMIGIQDWVLYLLSGRYVTDHTFGSRTNLFDLKARQWDDALLDLFSVERRMLCDLVAPGAIVGGLTPAMASATGLPAGLPVVSAGGDQQCAALGLGLFSPHRAVSNTGTGSYMIGHADHPVFDEAMRLACNASAVPGAYIVEAAVLTSGAIYRWCRDAFYGDASFDALNAEAAAAPAGANGLLLLPHFKGSGAPYWDPQARGAFYNLTLSTTRGEMARAILEGIAVEMKGGLSLVERLCGCVDSVSVSGGLARSDLFNQIQSDVFDRPVERFANNEATSLGAWIAGAVAVGLESSYPAAFARAARPEASRQYRPDASQRALYERQCRRSEALYQALASPVLRELFE</sequence>
<dbReference type="PANTHER" id="PTHR43095:SF5">
    <property type="entry name" value="XYLULOSE KINASE"/>
    <property type="match status" value="1"/>
</dbReference>
<dbReference type="AlphaFoldDB" id="A0A1G8JV93"/>
<dbReference type="GO" id="GO:0016301">
    <property type="term" value="F:kinase activity"/>
    <property type="evidence" value="ECO:0007669"/>
    <property type="project" value="UniProtKB-KW"/>
</dbReference>
<dbReference type="Proteomes" id="UP000198607">
    <property type="component" value="Unassembled WGS sequence"/>
</dbReference>
<comment type="similarity">
    <text evidence="1">Belongs to the FGGY kinase family.</text>
</comment>
<dbReference type="PIRSF" id="PIRSF000538">
    <property type="entry name" value="GlpK"/>
    <property type="match status" value="1"/>
</dbReference>
<dbReference type="CDD" id="cd07779">
    <property type="entry name" value="ASKHA_NBD_FGGY_YgcE-like"/>
    <property type="match status" value="1"/>
</dbReference>
<dbReference type="InterPro" id="IPR043129">
    <property type="entry name" value="ATPase_NBD"/>
</dbReference>
<dbReference type="InterPro" id="IPR018484">
    <property type="entry name" value="FGGY_N"/>
</dbReference>
<dbReference type="Pfam" id="PF02782">
    <property type="entry name" value="FGGY_C"/>
    <property type="match status" value="1"/>
</dbReference>
<keyword evidence="3 6" id="KW-0418">Kinase</keyword>
<dbReference type="RefSeq" id="WP_091939080.1">
    <property type="nucleotide sequence ID" value="NZ_FNCY01000017.1"/>
</dbReference>
<dbReference type="InterPro" id="IPR000577">
    <property type="entry name" value="Carb_kinase_FGGY"/>
</dbReference>
<dbReference type="Pfam" id="PF00370">
    <property type="entry name" value="FGGY_N"/>
    <property type="match status" value="1"/>
</dbReference>
<name>A0A1G8JV93_9RHOO</name>
<dbReference type="PANTHER" id="PTHR43095">
    <property type="entry name" value="SUGAR KINASE"/>
    <property type="match status" value="1"/>
</dbReference>
<protein>
    <submittedName>
        <fullName evidence="6">Glycerol kinase</fullName>
    </submittedName>
</protein>
<dbReference type="STRING" id="83767.SAMN05660652_03256"/>
<dbReference type="EMBL" id="FNCY01000017">
    <property type="protein sequence ID" value="SDI34520.1"/>
    <property type="molecule type" value="Genomic_DNA"/>
</dbReference>
<keyword evidence="7" id="KW-1185">Reference proteome</keyword>
<feature type="domain" description="Carbohydrate kinase FGGY N-terminal" evidence="4">
    <location>
        <begin position="4"/>
        <end position="245"/>
    </location>
</feature>
<evidence type="ECO:0000259" key="4">
    <source>
        <dbReference type="Pfam" id="PF00370"/>
    </source>
</evidence>
<dbReference type="Gene3D" id="3.30.420.40">
    <property type="match status" value="2"/>
</dbReference>
<evidence type="ECO:0000256" key="1">
    <source>
        <dbReference type="ARBA" id="ARBA00009156"/>
    </source>
</evidence>
<reference evidence="6 7" key="1">
    <citation type="submission" date="2016-10" db="EMBL/GenBank/DDBJ databases">
        <authorList>
            <person name="de Groot N.N."/>
        </authorList>
    </citation>
    <scope>NUCLEOTIDE SEQUENCE [LARGE SCALE GENOMIC DNA]</scope>
    <source>
        <strain evidence="6 7">DSM 5885</strain>
    </source>
</reference>
<dbReference type="OrthoDB" id="9805576at2"/>
<accession>A0A1G8JV93</accession>
<dbReference type="GO" id="GO:0005975">
    <property type="term" value="P:carbohydrate metabolic process"/>
    <property type="evidence" value="ECO:0007669"/>
    <property type="project" value="InterPro"/>
</dbReference>
<proteinExistence type="inferred from homology"/>
<dbReference type="SUPFAM" id="SSF53067">
    <property type="entry name" value="Actin-like ATPase domain"/>
    <property type="match status" value="2"/>
</dbReference>
<evidence type="ECO:0000313" key="6">
    <source>
        <dbReference type="EMBL" id="SDI34520.1"/>
    </source>
</evidence>
<keyword evidence="2" id="KW-0808">Transferase</keyword>
<evidence type="ECO:0000256" key="3">
    <source>
        <dbReference type="ARBA" id="ARBA00022777"/>
    </source>
</evidence>
<dbReference type="InterPro" id="IPR050406">
    <property type="entry name" value="FGGY_Carb_Kinase"/>
</dbReference>
<gene>
    <name evidence="6" type="ORF">SAMN05660652_03256</name>
</gene>
<evidence type="ECO:0000256" key="2">
    <source>
        <dbReference type="ARBA" id="ARBA00022679"/>
    </source>
</evidence>